<dbReference type="GO" id="GO:0005737">
    <property type="term" value="C:cytoplasm"/>
    <property type="evidence" value="ECO:0007669"/>
    <property type="project" value="TreeGrafter"/>
</dbReference>
<name>A0A4V6I2J7_9HELI</name>
<dbReference type="STRING" id="1677920.LS71_04520"/>
<comment type="subunit">
    <text evidence="2">Monomer.</text>
</comment>
<dbReference type="Proteomes" id="UP000029733">
    <property type="component" value="Unassembled WGS sequence"/>
</dbReference>
<keyword evidence="18" id="KW-1185">Reference proteome</keyword>
<reference evidence="17 18" key="1">
    <citation type="journal article" date="2014" name="Genome Announc.">
        <title>Draft genome sequences of eight enterohepatic helicobacter species isolated from both laboratory and wild rodents.</title>
        <authorList>
            <person name="Sheh A."/>
            <person name="Shen Z."/>
            <person name="Fox J.G."/>
        </authorList>
    </citation>
    <scope>NUCLEOTIDE SEQUENCE [LARGE SCALE GENOMIC DNA]</scope>
    <source>
        <strain evidence="17 18">MIT 09-6949</strain>
    </source>
</reference>
<comment type="catalytic activity">
    <reaction evidence="12">
        <text>a hydroperoxide + [thioredoxin]-dithiol = an alcohol + [thioredoxin]-disulfide + H2O</text>
        <dbReference type="Rhea" id="RHEA:62620"/>
        <dbReference type="Rhea" id="RHEA-COMP:10698"/>
        <dbReference type="Rhea" id="RHEA-COMP:10700"/>
        <dbReference type="ChEBI" id="CHEBI:15377"/>
        <dbReference type="ChEBI" id="CHEBI:29950"/>
        <dbReference type="ChEBI" id="CHEBI:30879"/>
        <dbReference type="ChEBI" id="CHEBI:35924"/>
        <dbReference type="ChEBI" id="CHEBI:50058"/>
        <dbReference type="EC" id="1.11.1.24"/>
    </reaction>
</comment>
<keyword evidence="6" id="KW-0560">Oxidoreductase</keyword>
<dbReference type="PANTHER" id="PTHR42801">
    <property type="entry name" value="THIOREDOXIN-DEPENDENT PEROXIDE REDUCTASE"/>
    <property type="match status" value="1"/>
</dbReference>
<dbReference type="PANTHER" id="PTHR42801:SF4">
    <property type="entry name" value="AHPC_TSA FAMILY PROTEIN"/>
    <property type="match status" value="1"/>
</dbReference>
<dbReference type="InterPro" id="IPR013766">
    <property type="entry name" value="Thioredoxin_domain"/>
</dbReference>
<evidence type="ECO:0000256" key="13">
    <source>
        <dbReference type="ARBA" id="ARBA00072587"/>
    </source>
</evidence>
<evidence type="ECO:0000256" key="7">
    <source>
        <dbReference type="ARBA" id="ARBA00023157"/>
    </source>
</evidence>
<evidence type="ECO:0000256" key="12">
    <source>
        <dbReference type="ARBA" id="ARBA00049091"/>
    </source>
</evidence>
<evidence type="ECO:0000256" key="11">
    <source>
        <dbReference type="ARBA" id="ARBA00042639"/>
    </source>
</evidence>
<keyword evidence="5" id="KW-0049">Antioxidant</keyword>
<sequence>MKLQKGDKAPLFRLKSADGTEVGLQDLLTQCVIVYFYPKDNTPGCTIEAEEFSALASEFRAKNAVIVGISPDSPKCHQNFIEKKSLKVLLLSDNDKSVASAYGAYGTKMMYGKEVQGIIRSTFIIGQDGRIIESFYNVRAKGHAQKVFEELAK</sequence>
<accession>A0A4V6I2J7</accession>
<organism evidence="17 18">
    <name type="scientific">Helicobacter jaachi</name>
    <dbReference type="NCBI Taxonomy" id="1677920"/>
    <lineage>
        <taxon>Bacteria</taxon>
        <taxon>Pseudomonadati</taxon>
        <taxon>Campylobacterota</taxon>
        <taxon>Epsilonproteobacteria</taxon>
        <taxon>Campylobacterales</taxon>
        <taxon>Helicobacteraceae</taxon>
        <taxon>Helicobacter</taxon>
    </lineage>
</organism>
<dbReference type="CDD" id="cd03017">
    <property type="entry name" value="PRX_BCP"/>
    <property type="match status" value="1"/>
</dbReference>
<dbReference type="InterPro" id="IPR024706">
    <property type="entry name" value="Peroxiredoxin_AhpC-typ"/>
</dbReference>
<feature type="domain" description="Thioredoxin" evidence="16">
    <location>
        <begin position="3"/>
        <end position="153"/>
    </location>
</feature>
<keyword evidence="4" id="KW-0575">Peroxidase</keyword>
<dbReference type="InterPro" id="IPR050924">
    <property type="entry name" value="Peroxiredoxin_BCP/PrxQ"/>
</dbReference>
<gene>
    <name evidence="17" type="ORF">LS71_006360</name>
</gene>
<evidence type="ECO:0000256" key="6">
    <source>
        <dbReference type="ARBA" id="ARBA00023002"/>
    </source>
</evidence>
<dbReference type="RefSeq" id="WP_034354255.1">
    <property type="nucleotide sequence ID" value="NZ_JRPR02000004.1"/>
</dbReference>
<evidence type="ECO:0000256" key="5">
    <source>
        <dbReference type="ARBA" id="ARBA00022862"/>
    </source>
</evidence>
<protein>
    <recommendedName>
        <fullName evidence="13">Putative peroxiredoxin bcp</fullName>
        <ecNumber evidence="3">1.11.1.24</ecNumber>
    </recommendedName>
    <alternativeName>
        <fullName evidence="14">Bacterioferritin comigratory protein homolog</fullName>
    </alternativeName>
    <alternativeName>
        <fullName evidence="9">Thioredoxin peroxidase</fullName>
    </alternativeName>
    <alternativeName>
        <fullName evidence="11">Thioredoxin-dependent peroxiredoxin Bcp</fullName>
    </alternativeName>
</protein>
<dbReference type="OrthoDB" id="9812811at2"/>
<feature type="active site" description="Cysteine sulfenic acid (-SOH) intermediate; for peroxidase activity" evidence="15">
    <location>
        <position position="45"/>
    </location>
</feature>
<evidence type="ECO:0000256" key="1">
    <source>
        <dbReference type="ARBA" id="ARBA00003330"/>
    </source>
</evidence>
<dbReference type="Gene3D" id="3.40.30.10">
    <property type="entry name" value="Glutaredoxin"/>
    <property type="match status" value="1"/>
</dbReference>
<evidence type="ECO:0000256" key="10">
    <source>
        <dbReference type="ARBA" id="ARBA00038489"/>
    </source>
</evidence>
<evidence type="ECO:0000313" key="17">
    <source>
        <dbReference type="EMBL" id="TLD96342.1"/>
    </source>
</evidence>
<dbReference type="EMBL" id="JRPR02000004">
    <property type="protein sequence ID" value="TLD96342.1"/>
    <property type="molecule type" value="Genomic_DNA"/>
</dbReference>
<dbReference type="InterPro" id="IPR000866">
    <property type="entry name" value="AhpC/TSA"/>
</dbReference>
<proteinExistence type="inferred from homology"/>
<dbReference type="InterPro" id="IPR036249">
    <property type="entry name" value="Thioredoxin-like_sf"/>
</dbReference>
<dbReference type="EC" id="1.11.1.24" evidence="3"/>
<comment type="function">
    <text evidence="1">Thiol-specific peroxidase that catalyzes the reduction of hydrogen peroxide and organic hydroperoxides to water and alcohols, respectively. Plays a role in cell protection against oxidative stress by detoxifying peroxides and as sensor of hydrogen peroxide-mediated signaling events.</text>
</comment>
<keyword evidence="8" id="KW-0676">Redox-active center</keyword>
<dbReference type="PROSITE" id="PS51352">
    <property type="entry name" value="THIOREDOXIN_2"/>
    <property type="match status" value="1"/>
</dbReference>
<keyword evidence="7" id="KW-1015">Disulfide bond</keyword>
<evidence type="ECO:0000256" key="8">
    <source>
        <dbReference type="ARBA" id="ARBA00023284"/>
    </source>
</evidence>
<dbReference type="PIRSF" id="PIRSF000239">
    <property type="entry name" value="AHPC"/>
    <property type="match status" value="1"/>
</dbReference>
<evidence type="ECO:0000256" key="15">
    <source>
        <dbReference type="PIRSR" id="PIRSR000239-1"/>
    </source>
</evidence>
<dbReference type="GO" id="GO:0034599">
    <property type="term" value="P:cellular response to oxidative stress"/>
    <property type="evidence" value="ECO:0007669"/>
    <property type="project" value="TreeGrafter"/>
</dbReference>
<evidence type="ECO:0000256" key="4">
    <source>
        <dbReference type="ARBA" id="ARBA00022559"/>
    </source>
</evidence>
<comment type="caution">
    <text evidence="17">The sequence shown here is derived from an EMBL/GenBank/DDBJ whole genome shotgun (WGS) entry which is preliminary data.</text>
</comment>
<dbReference type="SUPFAM" id="SSF52833">
    <property type="entry name" value="Thioredoxin-like"/>
    <property type="match status" value="1"/>
</dbReference>
<evidence type="ECO:0000259" key="16">
    <source>
        <dbReference type="PROSITE" id="PS51352"/>
    </source>
</evidence>
<dbReference type="Pfam" id="PF00578">
    <property type="entry name" value="AhpC-TSA"/>
    <property type="match status" value="1"/>
</dbReference>
<dbReference type="FunFam" id="3.40.30.10:FF:000007">
    <property type="entry name" value="Thioredoxin-dependent thiol peroxidase"/>
    <property type="match status" value="1"/>
</dbReference>
<evidence type="ECO:0000256" key="14">
    <source>
        <dbReference type="ARBA" id="ARBA00078138"/>
    </source>
</evidence>
<evidence type="ECO:0000313" key="18">
    <source>
        <dbReference type="Proteomes" id="UP000029733"/>
    </source>
</evidence>
<dbReference type="AlphaFoldDB" id="A0A4V6I2J7"/>
<dbReference type="GO" id="GO:0045454">
    <property type="term" value="P:cell redox homeostasis"/>
    <property type="evidence" value="ECO:0007669"/>
    <property type="project" value="TreeGrafter"/>
</dbReference>
<dbReference type="GO" id="GO:0008379">
    <property type="term" value="F:thioredoxin peroxidase activity"/>
    <property type="evidence" value="ECO:0007669"/>
    <property type="project" value="TreeGrafter"/>
</dbReference>
<evidence type="ECO:0000256" key="3">
    <source>
        <dbReference type="ARBA" id="ARBA00013017"/>
    </source>
</evidence>
<comment type="similarity">
    <text evidence="10">Belongs to the peroxiredoxin family. BCP/PrxQ subfamily.</text>
</comment>
<evidence type="ECO:0000256" key="9">
    <source>
        <dbReference type="ARBA" id="ARBA00032824"/>
    </source>
</evidence>
<evidence type="ECO:0000256" key="2">
    <source>
        <dbReference type="ARBA" id="ARBA00011245"/>
    </source>
</evidence>